<name>A0A914CNF3_9BILA</name>
<reference evidence="3" key="1">
    <citation type="submission" date="2022-11" db="UniProtKB">
        <authorList>
            <consortium name="WormBaseParasite"/>
        </authorList>
    </citation>
    <scope>IDENTIFICATION</scope>
</reference>
<evidence type="ECO:0000256" key="1">
    <source>
        <dbReference type="SAM" id="MobiDB-lite"/>
    </source>
</evidence>
<accession>A0A914CNF3</accession>
<feature type="compositionally biased region" description="Polar residues" evidence="1">
    <location>
        <begin position="138"/>
        <end position="154"/>
    </location>
</feature>
<organism evidence="2 3">
    <name type="scientific">Acrobeloides nanus</name>
    <dbReference type="NCBI Taxonomy" id="290746"/>
    <lineage>
        <taxon>Eukaryota</taxon>
        <taxon>Metazoa</taxon>
        <taxon>Ecdysozoa</taxon>
        <taxon>Nematoda</taxon>
        <taxon>Chromadorea</taxon>
        <taxon>Rhabditida</taxon>
        <taxon>Tylenchina</taxon>
        <taxon>Cephalobomorpha</taxon>
        <taxon>Cephaloboidea</taxon>
        <taxon>Cephalobidae</taxon>
        <taxon>Acrobeloides</taxon>
    </lineage>
</organism>
<evidence type="ECO:0000313" key="3">
    <source>
        <dbReference type="WBParaSite" id="ACRNAN_scaffold12731.g20761.t1"/>
    </source>
</evidence>
<dbReference type="AlphaFoldDB" id="A0A914CNF3"/>
<dbReference type="Proteomes" id="UP000887540">
    <property type="component" value="Unplaced"/>
</dbReference>
<proteinExistence type="predicted"/>
<feature type="region of interest" description="Disordered" evidence="1">
    <location>
        <begin position="138"/>
        <end position="166"/>
    </location>
</feature>
<sequence length="249" mass="28138">METPKANKKVNPATKVKHDQKAHFMKLVLENKDVLLGKLTGDLTHEKQRDKWAEIRDIAIANGYTKLSGKSANYVRYTTFSQFKTRTVQKYDKLKQTGAGGNKLNEAENLLLEIVGRDSAQINGLDVEELGVPTLNEDFQSTSAPTQRSTQERATSIPGERTPLKRPNKEKLDNLIKAAKLEIMKEQVIGQRLDNRKKELEIFEIEARIGARQTVLLDELRSRIENGHTIITSIHMFASGIDSPMDETR</sequence>
<dbReference type="WBParaSite" id="ACRNAN_scaffold12731.g20761.t1">
    <property type="protein sequence ID" value="ACRNAN_scaffold12731.g20761.t1"/>
    <property type="gene ID" value="ACRNAN_scaffold12731.g20761"/>
</dbReference>
<evidence type="ECO:0000313" key="2">
    <source>
        <dbReference type="Proteomes" id="UP000887540"/>
    </source>
</evidence>
<protein>
    <submittedName>
        <fullName evidence="3">Regulatory protein zeste</fullName>
    </submittedName>
</protein>
<keyword evidence="2" id="KW-1185">Reference proteome</keyword>